<keyword evidence="5" id="KW-1185">Reference proteome</keyword>
<reference evidence="5" key="1">
    <citation type="submission" date="2016-02" db="EMBL/GenBank/DDBJ databases">
        <authorList>
            <person name="Holder M.E."/>
            <person name="Ajami N.J."/>
            <person name="Petrosino J.F."/>
        </authorList>
    </citation>
    <scope>NUCLEOTIDE SEQUENCE [LARGE SCALE GENOMIC DNA]</scope>
    <source>
        <strain evidence="5">CCUG 36733</strain>
    </source>
</reference>
<dbReference type="InterPro" id="IPR011701">
    <property type="entry name" value="MFS"/>
</dbReference>
<dbReference type="InterPro" id="IPR036259">
    <property type="entry name" value="MFS_trans_sf"/>
</dbReference>
<proteinExistence type="predicted"/>
<feature type="transmembrane region" description="Helical" evidence="3">
    <location>
        <begin position="325"/>
        <end position="342"/>
    </location>
</feature>
<dbReference type="STRING" id="111015.AXF14_12440"/>
<name>A0A0X8JGW8_ACTRD</name>
<dbReference type="CDD" id="cd17394">
    <property type="entry name" value="MFS_FucP_like"/>
    <property type="match status" value="1"/>
</dbReference>
<dbReference type="NCBIfam" id="TIGR00885">
    <property type="entry name" value="fucP"/>
    <property type="match status" value="1"/>
</dbReference>
<evidence type="ECO:0000256" key="2">
    <source>
        <dbReference type="ARBA" id="ARBA00022475"/>
    </source>
</evidence>
<feature type="transmembrane region" description="Helical" evidence="3">
    <location>
        <begin position="20"/>
        <end position="41"/>
    </location>
</feature>
<feature type="transmembrane region" description="Helical" evidence="3">
    <location>
        <begin position="380"/>
        <end position="403"/>
    </location>
</feature>
<evidence type="ECO:0000313" key="5">
    <source>
        <dbReference type="Proteomes" id="UP000065220"/>
    </source>
</evidence>
<dbReference type="PROSITE" id="PS51257">
    <property type="entry name" value="PROKAR_LIPOPROTEIN"/>
    <property type="match status" value="1"/>
</dbReference>
<dbReference type="SUPFAM" id="SSF103473">
    <property type="entry name" value="MFS general substrate transporter"/>
    <property type="match status" value="1"/>
</dbReference>
<dbReference type="Gene3D" id="1.20.1250.20">
    <property type="entry name" value="MFS general substrate transporter like domains"/>
    <property type="match status" value="2"/>
</dbReference>
<feature type="transmembrane region" description="Helical" evidence="3">
    <location>
        <begin position="115"/>
        <end position="134"/>
    </location>
</feature>
<keyword evidence="3" id="KW-0812">Transmembrane</keyword>
<feature type="transmembrane region" description="Helical" evidence="3">
    <location>
        <begin position="90"/>
        <end position="109"/>
    </location>
</feature>
<dbReference type="GO" id="GO:0005886">
    <property type="term" value="C:plasma membrane"/>
    <property type="evidence" value="ECO:0007669"/>
    <property type="project" value="UniProtKB-SubCell"/>
</dbReference>
<dbReference type="InterPro" id="IPR050375">
    <property type="entry name" value="MFS_TsgA-like"/>
</dbReference>
<feature type="transmembrane region" description="Helical" evidence="3">
    <location>
        <begin position="61"/>
        <end position="83"/>
    </location>
</feature>
<feature type="transmembrane region" description="Helical" evidence="3">
    <location>
        <begin position="348"/>
        <end position="368"/>
    </location>
</feature>
<dbReference type="PANTHER" id="PTHR43702:SF11">
    <property type="entry name" value="L-FUCOSE-PROTON SYMPORTER"/>
    <property type="match status" value="1"/>
</dbReference>
<keyword evidence="3" id="KW-0472">Membrane</keyword>
<evidence type="ECO:0000256" key="3">
    <source>
        <dbReference type="SAM" id="Phobius"/>
    </source>
</evidence>
<evidence type="ECO:0000313" key="4">
    <source>
        <dbReference type="EMBL" id="AMD88614.1"/>
    </source>
</evidence>
<dbReference type="Proteomes" id="UP000065220">
    <property type="component" value="Chromosome"/>
</dbReference>
<comment type="subcellular location">
    <subcellularLocation>
        <location evidence="1">Cell inner membrane</location>
        <topology evidence="1">Multi-pass membrane protein</topology>
    </subcellularLocation>
</comment>
<accession>A0A0X8JGW8</accession>
<keyword evidence="3" id="KW-1133">Transmembrane helix</keyword>
<feature type="transmembrane region" description="Helical" evidence="3">
    <location>
        <begin position="295"/>
        <end position="313"/>
    </location>
</feature>
<dbReference type="EMBL" id="CP014228">
    <property type="protein sequence ID" value="AMD88614.1"/>
    <property type="molecule type" value="Genomic_DNA"/>
</dbReference>
<protein>
    <submittedName>
        <fullName evidence="4">L-fucose permease</fullName>
    </submittedName>
</protein>
<feature type="transmembrane region" description="Helical" evidence="3">
    <location>
        <begin position="409"/>
        <end position="428"/>
    </location>
</feature>
<feature type="transmembrane region" description="Helical" evidence="3">
    <location>
        <begin position="259"/>
        <end position="280"/>
    </location>
</feature>
<gene>
    <name evidence="4" type="ORF">AXF14_12440</name>
</gene>
<dbReference type="GO" id="GO:0015535">
    <property type="term" value="F:fucose:proton symporter activity"/>
    <property type="evidence" value="ECO:0007669"/>
    <property type="project" value="InterPro"/>
</dbReference>
<feature type="transmembrane region" description="Helical" evidence="3">
    <location>
        <begin position="155"/>
        <end position="178"/>
    </location>
</feature>
<dbReference type="AlphaFoldDB" id="A0A0X8JGW8"/>
<dbReference type="Pfam" id="PF07690">
    <property type="entry name" value="MFS_1"/>
    <property type="match status" value="1"/>
</dbReference>
<dbReference type="KEGG" id="ard:AXF14_12440"/>
<keyword evidence="2" id="KW-1003">Cell membrane</keyword>
<feature type="transmembrane region" description="Helical" evidence="3">
    <location>
        <begin position="207"/>
        <end position="226"/>
    </location>
</feature>
<dbReference type="PANTHER" id="PTHR43702">
    <property type="entry name" value="L-FUCOSE-PROTON SYMPORTER"/>
    <property type="match status" value="1"/>
</dbReference>
<evidence type="ECO:0000256" key="1">
    <source>
        <dbReference type="ARBA" id="ARBA00004429"/>
    </source>
</evidence>
<sequence>MPSTDRSDAAPGSGRASGFVYPGMLVPFILLVSCFAAWGMSTDMTAPLVKVFRSVFSMSNVQSSLVQSAYYGAYFTLAIPAAFINSRLGYKGGVVIGLTLAATGGLLFIPAAHLMTYSMFLVALFTLAAGLSIVETSANPFVMAMGPELNATRRLNFAQAFNPIGSNLGVLIATLFILPHVNPASASERAAMSQQDLLATRSHELQAVMGPFVALACLYLGLALAISRVRISPERRASGTVAVAGGSGRLSRLLTNRRYSFGVVAQFFNVAAQTCIWTYTLHYVTSVLGLSDKTAGYWLQASLLVFLVSRFIMVGLMGRIDARKLMVTMCCVGVALVAFAIVSRNLAGAIAIVLLSACISLLFPTIYGEALKGLGDDTKFGAAGLVMAIIGGAIVPLVQGWVIDWSSPAFSYIVVGVCFAIVAGYGVFTLRHSVPADDDTVDEIMEGAV</sequence>
<dbReference type="InterPro" id="IPR005275">
    <property type="entry name" value="Lfuc_symporter_FucP"/>
</dbReference>
<organism evidence="4 5">
    <name type="scientific">Actinomyces radicidentis</name>
    <dbReference type="NCBI Taxonomy" id="111015"/>
    <lineage>
        <taxon>Bacteria</taxon>
        <taxon>Bacillati</taxon>
        <taxon>Actinomycetota</taxon>
        <taxon>Actinomycetes</taxon>
        <taxon>Actinomycetales</taxon>
        <taxon>Actinomycetaceae</taxon>
        <taxon>Actinomyces</taxon>
    </lineage>
</organism>